<sequence length="251" mass="26310">MSGKLENKVAVITGGSSGIGLAIAKEFVAEGAYVFITGRRESELDKAAKEIGRNVTPVQGDVANFEDLDRLYDVVRREKGRVDVVVANAAVGGLAAEGAAASPEHFDRVFNVNTRGVFFTVQKALPLLSDGASIVLTASNAHYKGIPGFAPYSASKAAVRSFARTWTAELKDRGIRVNTLSPGPIDTPIIGTSGLTPEEVDAFMGQIIAVVPLGRIGRPEEMAKAALFLASSDSSFVTGIDLVADGGMTQI</sequence>
<dbReference type="AlphaFoldDB" id="A0A0D4ZZM9"/>
<dbReference type="InterPro" id="IPR002347">
    <property type="entry name" value="SDR_fam"/>
</dbReference>
<accession>A0A0D4ZZM9</accession>
<keyword evidence="3" id="KW-0614">Plasmid</keyword>
<dbReference type="InterPro" id="IPR057326">
    <property type="entry name" value="KR_dom"/>
</dbReference>
<evidence type="ECO:0000259" key="2">
    <source>
        <dbReference type="SMART" id="SM00822"/>
    </source>
</evidence>
<proteinExistence type="inferred from homology"/>
<dbReference type="SMART" id="SM00822">
    <property type="entry name" value="PKS_KR"/>
    <property type="match status" value="1"/>
</dbReference>
<comment type="similarity">
    <text evidence="1">Belongs to the short-chain dehydrogenases/reductases (SDR) family.</text>
</comment>
<evidence type="ECO:0000256" key="1">
    <source>
        <dbReference type="ARBA" id="ARBA00006484"/>
    </source>
</evidence>
<protein>
    <submittedName>
        <fullName evidence="3">3-oxoacyl-[acyl-carrier protein] reductase</fullName>
        <ecNumber evidence="3">1.1.1.100</ecNumber>
    </submittedName>
</protein>
<keyword evidence="3" id="KW-0560">Oxidoreductase</keyword>
<gene>
    <name evidence="3" type="ORF">pJE1_073</name>
</gene>
<dbReference type="PRINTS" id="PR00081">
    <property type="entry name" value="GDHRDH"/>
</dbReference>
<dbReference type="PRINTS" id="PR00080">
    <property type="entry name" value="SDRFAMILY"/>
</dbReference>
<organism evidence="3">
    <name type="scientific">Sphingomonas sp. JE1</name>
    <dbReference type="NCBI Taxonomy" id="1628059"/>
    <lineage>
        <taxon>Bacteria</taxon>
        <taxon>Pseudomonadati</taxon>
        <taxon>Pseudomonadota</taxon>
        <taxon>Alphaproteobacteria</taxon>
        <taxon>Sphingomonadales</taxon>
        <taxon>Sphingomonadaceae</taxon>
        <taxon>Sphingomonas</taxon>
    </lineage>
</organism>
<dbReference type="InterPro" id="IPR036291">
    <property type="entry name" value="NAD(P)-bd_dom_sf"/>
</dbReference>
<reference evidence="3" key="1">
    <citation type="submission" date="2014-06" db="EMBL/GenBank/DDBJ databases">
        <title>Molecular and ecological studies on carbamate pesticide degrading bacteria isolated from agricultural soils.</title>
        <authorList>
            <person name="Kim D.-U."/>
            <person name="Ka J.-O."/>
        </authorList>
    </citation>
    <scope>NUCLEOTIDE SEQUENCE</scope>
    <source>
        <strain evidence="3">JE1</strain>
        <plasmid evidence="3">pJE1</plasmid>
    </source>
</reference>
<dbReference type="Gene3D" id="3.40.50.720">
    <property type="entry name" value="NAD(P)-binding Rossmann-like Domain"/>
    <property type="match status" value="1"/>
</dbReference>
<dbReference type="GO" id="GO:0004316">
    <property type="term" value="F:3-oxoacyl-[acyl-carrier-protein] reductase (NADPH) activity"/>
    <property type="evidence" value="ECO:0007669"/>
    <property type="project" value="UniProtKB-EC"/>
</dbReference>
<evidence type="ECO:0000313" key="3">
    <source>
        <dbReference type="EMBL" id="AJW29495.1"/>
    </source>
</evidence>
<dbReference type="Pfam" id="PF13561">
    <property type="entry name" value="adh_short_C2"/>
    <property type="match status" value="1"/>
</dbReference>
<name>A0A0D4ZZM9_9SPHN</name>
<dbReference type="SUPFAM" id="SSF51735">
    <property type="entry name" value="NAD(P)-binding Rossmann-fold domains"/>
    <property type="match status" value="1"/>
</dbReference>
<dbReference type="FunFam" id="3.40.50.720:FF:000084">
    <property type="entry name" value="Short-chain dehydrogenase reductase"/>
    <property type="match status" value="1"/>
</dbReference>
<feature type="domain" description="Ketoreductase" evidence="2">
    <location>
        <begin position="8"/>
        <end position="183"/>
    </location>
</feature>
<dbReference type="EMBL" id="KM017071">
    <property type="protein sequence ID" value="AJW29495.1"/>
    <property type="molecule type" value="Genomic_DNA"/>
</dbReference>
<dbReference type="RefSeq" id="WP_087573174.1">
    <property type="nucleotide sequence ID" value="NZ_KM017071.1"/>
</dbReference>
<dbReference type="CDD" id="cd05233">
    <property type="entry name" value="SDR_c"/>
    <property type="match status" value="1"/>
</dbReference>
<geneLocation type="plasmid" evidence="3">
    <name>pJE1</name>
</geneLocation>
<dbReference type="PANTHER" id="PTHR42760">
    <property type="entry name" value="SHORT-CHAIN DEHYDROGENASES/REDUCTASES FAMILY MEMBER"/>
    <property type="match status" value="1"/>
</dbReference>
<dbReference type="EC" id="1.1.1.100" evidence="3"/>